<name>A0A6A6Y570_9PEZI</name>
<gene>
    <name evidence="1 3" type="ORF">BDZ99DRAFT_481761</name>
</gene>
<dbReference type="Proteomes" id="UP000504636">
    <property type="component" value="Unplaced"/>
</dbReference>
<proteinExistence type="predicted"/>
<keyword evidence="2" id="KW-1185">Reference proteome</keyword>
<dbReference type="AlphaFoldDB" id="A0A6A6Y570"/>
<evidence type="ECO:0000313" key="2">
    <source>
        <dbReference type="Proteomes" id="UP000504636"/>
    </source>
</evidence>
<accession>A0A6A6Y570</accession>
<dbReference type="RefSeq" id="XP_033570733.1">
    <property type="nucleotide sequence ID" value="XM_033722440.1"/>
</dbReference>
<reference evidence="1 3" key="1">
    <citation type="journal article" date="2020" name="Stud. Mycol.">
        <title>101 Dothideomycetes genomes: a test case for predicting lifestyles and emergence of pathogens.</title>
        <authorList>
            <person name="Haridas S."/>
            <person name="Albert R."/>
            <person name="Binder M."/>
            <person name="Bloem J."/>
            <person name="Labutti K."/>
            <person name="Salamov A."/>
            <person name="Andreopoulos B."/>
            <person name="Baker S."/>
            <person name="Barry K."/>
            <person name="Bills G."/>
            <person name="Bluhm B."/>
            <person name="Cannon C."/>
            <person name="Castanera R."/>
            <person name="Culley D."/>
            <person name="Daum C."/>
            <person name="Ezra D."/>
            <person name="Gonzalez J."/>
            <person name="Henrissat B."/>
            <person name="Kuo A."/>
            <person name="Liang C."/>
            <person name="Lipzen A."/>
            <person name="Lutzoni F."/>
            <person name="Magnuson J."/>
            <person name="Mondo S."/>
            <person name="Nolan M."/>
            <person name="Ohm R."/>
            <person name="Pangilinan J."/>
            <person name="Park H.-J."/>
            <person name="Ramirez L."/>
            <person name="Alfaro M."/>
            <person name="Sun H."/>
            <person name="Tritt A."/>
            <person name="Yoshinaga Y."/>
            <person name="Zwiers L.-H."/>
            <person name="Turgeon B."/>
            <person name="Goodwin S."/>
            <person name="Spatafora J."/>
            <person name="Crous P."/>
            <person name="Grigoriev I."/>
        </authorList>
    </citation>
    <scope>NUCLEOTIDE SEQUENCE</scope>
    <source>
        <strain evidence="1 3">CBS 304.34</strain>
    </source>
</reference>
<dbReference type="PANTHER" id="PTHR42085:SF2">
    <property type="entry name" value="F-BOX DOMAIN-CONTAINING PROTEIN"/>
    <property type="match status" value="1"/>
</dbReference>
<dbReference type="PANTHER" id="PTHR42085">
    <property type="entry name" value="F-BOX DOMAIN-CONTAINING PROTEIN"/>
    <property type="match status" value="1"/>
</dbReference>
<protein>
    <recommendedName>
        <fullName evidence="4">F-box domain-containing protein</fullName>
    </recommendedName>
</protein>
<dbReference type="InterPro" id="IPR038883">
    <property type="entry name" value="AN11006-like"/>
</dbReference>
<evidence type="ECO:0000313" key="3">
    <source>
        <dbReference type="RefSeq" id="XP_033570733.1"/>
    </source>
</evidence>
<evidence type="ECO:0008006" key="4">
    <source>
        <dbReference type="Google" id="ProtNLM"/>
    </source>
</evidence>
<organism evidence="1">
    <name type="scientific">Mytilinidion resinicola</name>
    <dbReference type="NCBI Taxonomy" id="574789"/>
    <lineage>
        <taxon>Eukaryota</taxon>
        <taxon>Fungi</taxon>
        <taxon>Dikarya</taxon>
        <taxon>Ascomycota</taxon>
        <taxon>Pezizomycotina</taxon>
        <taxon>Dothideomycetes</taxon>
        <taxon>Pleosporomycetidae</taxon>
        <taxon>Mytilinidiales</taxon>
        <taxon>Mytilinidiaceae</taxon>
        <taxon>Mytilinidion</taxon>
    </lineage>
</organism>
<dbReference type="EMBL" id="MU003716">
    <property type="protein sequence ID" value="KAF2803769.1"/>
    <property type="molecule type" value="Genomic_DNA"/>
</dbReference>
<dbReference type="GeneID" id="54463333"/>
<reference evidence="3" key="2">
    <citation type="submission" date="2020-04" db="EMBL/GenBank/DDBJ databases">
        <authorList>
            <consortium name="NCBI Genome Project"/>
        </authorList>
    </citation>
    <scope>NUCLEOTIDE SEQUENCE</scope>
    <source>
        <strain evidence="3">CBS 304.34</strain>
    </source>
</reference>
<dbReference type="OrthoDB" id="62952at2759"/>
<evidence type="ECO:0000313" key="1">
    <source>
        <dbReference type="EMBL" id="KAF2803769.1"/>
    </source>
</evidence>
<reference evidence="3" key="3">
    <citation type="submission" date="2025-04" db="UniProtKB">
        <authorList>
            <consortium name="RefSeq"/>
        </authorList>
    </citation>
    <scope>IDENTIFICATION</scope>
    <source>
        <strain evidence="3">CBS 304.34</strain>
    </source>
</reference>
<sequence>MPSKRKPTGFLDLPVELRHMIYRPCLLRGYTIDLIPRPIDNTSQSNTRNDRKKSLLPVSKQISEESMGIKYGENVFRLLLPGCDNYYYLQNGRQVSFHDTISPNNVGHIRKLSLILDPFNLAHLTERETGFCTQVFPQLNRLVVVTYRSRERSEHPWPKVNSRESYVAAWEGWCGPILEFVSQQVRDTLVVEVDTDNRTETIR</sequence>